<evidence type="ECO:0000256" key="10">
    <source>
        <dbReference type="SAM" id="MobiDB-lite"/>
    </source>
</evidence>
<dbReference type="SUPFAM" id="SSF46785">
    <property type="entry name" value="Winged helix' DNA-binding domain"/>
    <property type="match status" value="1"/>
</dbReference>
<evidence type="ECO:0000313" key="13">
    <source>
        <dbReference type="Proteomes" id="UP000799423"/>
    </source>
</evidence>
<dbReference type="Pfam" id="PF04157">
    <property type="entry name" value="EAP30"/>
    <property type="match status" value="1"/>
</dbReference>
<evidence type="ECO:0000256" key="9">
    <source>
        <dbReference type="RuleBase" id="RU367095"/>
    </source>
</evidence>
<dbReference type="Proteomes" id="UP000799423">
    <property type="component" value="Unassembled WGS sequence"/>
</dbReference>
<proteinExistence type="inferred from homology"/>
<dbReference type="AlphaFoldDB" id="A0A6A7AT42"/>
<keyword evidence="3" id="KW-0479">Metal-binding</keyword>
<dbReference type="Gene3D" id="2.30.29.30">
    <property type="entry name" value="Pleckstrin-homology domain (PH domain)/Phosphotyrosine-binding domain (PTB)"/>
    <property type="match status" value="2"/>
</dbReference>
<feature type="compositionally biased region" description="Low complexity" evidence="10">
    <location>
        <begin position="104"/>
        <end position="116"/>
    </location>
</feature>
<keyword evidence="5" id="KW-0863">Zinc-finger</keyword>
<keyword evidence="9" id="KW-0963">Cytoplasm</keyword>
<keyword evidence="8" id="KW-0175">Coiled coil</keyword>
<evidence type="ECO:0000256" key="6">
    <source>
        <dbReference type="ARBA" id="ARBA00022833"/>
    </source>
</evidence>
<dbReference type="PANTHER" id="PTHR13128:SF12">
    <property type="entry name" value="VACUOLAR PROTEIN-SORTING-ASSOCIATED PROTEIN 36"/>
    <property type="match status" value="1"/>
</dbReference>
<dbReference type="FunFam" id="1.10.10.10:FF:000165">
    <property type="entry name" value="Vacuolar protein sorting protein (Vps36)"/>
    <property type="match status" value="1"/>
</dbReference>
<evidence type="ECO:0000256" key="8">
    <source>
        <dbReference type="ARBA" id="ARBA00023054"/>
    </source>
</evidence>
<accession>A0A6A7AT42</accession>
<dbReference type="OrthoDB" id="271448at2759"/>
<comment type="subunit">
    <text evidence="9">Component of the endosomal sorting complex required for transport II (ESCRT-II).</text>
</comment>
<dbReference type="InterPro" id="IPR037855">
    <property type="entry name" value="Vps36"/>
</dbReference>
<evidence type="ECO:0000256" key="3">
    <source>
        <dbReference type="ARBA" id="ARBA00022723"/>
    </source>
</evidence>
<dbReference type="GO" id="GO:0031902">
    <property type="term" value="C:late endosome membrane"/>
    <property type="evidence" value="ECO:0007669"/>
    <property type="project" value="UniProtKB-UniRule"/>
</dbReference>
<dbReference type="GO" id="GO:0000814">
    <property type="term" value="C:ESCRT II complex"/>
    <property type="evidence" value="ECO:0007669"/>
    <property type="project" value="UniProtKB-UniRule"/>
</dbReference>
<protein>
    <recommendedName>
        <fullName evidence="9">Vacuolar protein-sorting-associated protein 36</fullName>
    </recommendedName>
    <alternativeName>
        <fullName evidence="9">ESCRT-II complex subunit VPS36</fullName>
    </alternativeName>
</protein>
<feature type="compositionally biased region" description="Polar residues" evidence="10">
    <location>
        <begin position="647"/>
        <end position="661"/>
    </location>
</feature>
<reference evidence="12" key="1">
    <citation type="submission" date="2020-01" db="EMBL/GenBank/DDBJ databases">
        <authorList>
            <consortium name="DOE Joint Genome Institute"/>
            <person name="Haridas S."/>
            <person name="Albert R."/>
            <person name="Binder M."/>
            <person name="Bloem J."/>
            <person name="Labutti K."/>
            <person name="Salamov A."/>
            <person name="Andreopoulos B."/>
            <person name="Baker S.E."/>
            <person name="Barry K."/>
            <person name="Bills G."/>
            <person name="Bluhm B.H."/>
            <person name="Cannon C."/>
            <person name="Castanera R."/>
            <person name="Culley D.E."/>
            <person name="Daum C."/>
            <person name="Ezra D."/>
            <person name="Gonzalez J.B."/>
            <person name="Henrissat B."/>
            <person name="Kuo A."/>
            <person name="Liang C."/>
            <person name="Lipzen A."/>
            <person name="Lutzoni F."/>
            <person name="Magnuson J."/>
            <person name="Mondo S."/>
            <person name="Nolan M."/>
            <person name="Ohm R."/>
            <person name="Pangilinan J."/>
            <person name="Park H.-J."/>
            <person name="Ramirez L."/>
            <person name="Alfaro M."/>
            <person name="Sun H."/>
            <person name="Tritt A."/>
            <person name="Yoshinaga Y."/>
            <person name="Zwiers L.-H."/>
            <person name="Turgeon B.G."/>
            <person name="Goodwin S.B."/>
            <person name="Spatafora J.W."/>
            <person name="Crous P.W."/>
            <person name="Grigoriev I.V."/>
        </authorList>
    </citation>
    <scope>NUCLEOTIDE SEQUENCE</scope>
    <source>
        <strain evidence="12">IPT5</strain>
    </source>
</reference>
<dbReference type="InterPro" id="IPR001876">
    <property type="entry name" value="Znf_RanBP2"/>
</dbReference>
<keyword evidence="6" id="KW-0862">Zinc</keyword>
<comment type="function">
    <text evidence="9">Component of the ESCRT-II complex (endosomal sorting complex required for transport II), which is required for multivesicular body (MVB) formation and sorting of endosomal cargo proteins into MVBs.</text>
</comment>
<keyword evidence="7 9" id="KW-0653">Protein transport</keyword>
<feature type="region of interest" description="Disordered" evidence="10">
    <location>
        <begin position="633"/>
        <end position="668"/>
    </location>
</feature>
<keyword evidence="4 9" id="KW-0967">Endosome</keyword>
<dbReference type="SMART" id="SM00547">
    <property type="entry name" value="ZnF_RBZ"/>
    <property type="match status" value="1"/>
</dbReference>
<dbReference type="Gene3D" id="1.10.10.10">
    <property type="entry name" value="Winged helix-like DNA-binding domain superfamily/Winged helix DNA-binding domain"/>
    <property type="match status" value="2"/>
</dbReference>
<dbReference type="PROSITE" id="PS51495">
    <property type="entry name" value="GLUE"/>
    <property type="match status" value="1"/>
</dbReference>
<dbReference type="InterPro" id="IPR031558">
    <property type="entry name" value="Vps36-NZF-N"/>
</dbReference>
<dbReference type="Pfam" id="PF16988">
    <property type="entry name" value="Vps36-NZF-N"/>
    <property type="match status" value="1"/>
</dbReference>
<evidence type="ECO:0000256" key="1">
    <source>
        <dbReference type="ARBA" id="ARBA00009697"/>
    </source>
</evidence>
<dbReference type="Pfam" id="PF11605">
    <property type="entry name" value="Vps36_ESCRT-II"/>
    <property type="match status" value="1"/>
</dbReference>
<evidence type="ECO:0000256" key="7">
    <source>
        <dbReference type="ARBA" id="ARBA00022927"/>
    </source>
</evidence>
<evidence type="ECO:0000256" key="5">
    <source>
        <dbReference type="ARBA" id="ARBA00022771"/>
    </source>
</evidence>
<keyword evidence="2 9" id="KW-0813">Transport</keyword>
<dbReference type="SUPFAM" id="SSF90209">
    <property type="entry name" value="Ran binding protein zinc finger-like"/>
    <property type="match status" value="2"/>
</dbReference>
<comment type="subcellular location">
    <subcellularLocation>
        <location evidence="9">Cytoplasm</location>
    </subcellularLocation>
    <subcellularLocation>
        <location evidence="9">Endosome</location>
    </subcellularLocation>
</comment>
<dbReference type="EMBL" id="MU006334">
    <property type="protein sequence ID" value="KAF2846486.1"/>
    <property type="molecule type" value="Genomic_DNA"/>
</dbReference>
<dbReference type="InterPro" id="IPR040608">
    <property type="entry name" value="Snf8/Vps36"/>
</dbReference>
<name>A0A6A7AT42_9PLEO</name>
<dbReference type="InterPro" id="IPR011993">
    <property type="entry name" value="PH-like_dom_sf"/>
</dbReference>
<feature type="region of interest" description="Disordered" evidence="10">
    <location>
        <begin position="99"/>
        <end position="126"/>
    </location>
</feature>
<evidence type="ECO:0000256" key="2">
    <source>
        <dbReference type="ARBA" id="ARBA00022448"/>
    </source>
</evidence>
<keyword evidence="13" id="KW-1185">Reference proteome</keyword>
<dbReference type="InterPro" id="IPR036388">
    <property type="entry name" value="WH-like_DNA-bd_sf"/>
</dbReference>
<evidence type="ECO:0000313" key="12">
    <source>
        <dbReference type="EMBL" id="KAF2846486.1"/>
    </source>
</evidence>
<dbReference type="InterPro" id="IPR021648">
    <property type="entry name" value="GLUE_dom"/>
</dbReference>
<feature type="domain" description="GLUE N-terminal" evidence="11">
    <location>
        <begin position="6"/>
        <end position="299"/>
    </location>
</feature>
<evidence type="ECO:0000259" key="11">
    <source>
        <dbReference type="PROSITE" id="PS51495"/>
    </source>
</evidence>
<dbReference type="FunFam" id="1.10.10.10:FF:000527">
    <property type="entry name" value="Vacuolar protein sorting protein (Vps36), putative"/>
    <property type="match status" value="1"/>
</dbReference>
<dbReference type="Gene3D" id="6.10.140.260">
    <property type="match status" value="1"/>
</dbReference>
<organism evidence="12 13">
    <name type="scientific">Plenodomus tracheiphilus IPT5</name>
    <dbReference type="NCBI Taxonomy" id="1408161"/>
    <lineage>
        <taxon>Eukaryota</taxon>
        <taxon>Fungi</taxon>
        <taxon>Dikarya</taxon>
        <taxon>Ascomycota</taxon>
        <taxon>Pezizomycotina</taxon>
        <taxon>Dothideomycetes</taxon>
        <taxon>Pleosporomycetidae</taxon>
        <taxon>Pleosporales</taxon>
        <taxon>Pleosporineae</taxon>
        <taxon>Leptosphaeriaceae</taxon>
        <taxon>Plenodomus</taxon>
    </lineage>
</organism>
<sequence length="948" mass="104528">MFLHQLDLTTALRPSLLPEETLLFVQDAVGLYEGKFKIPQYQNGQAYLTSHRVCYVDHNEPRKNSVALFLKDVEKPDFYAGFLKSSAKITLFPKPLKQLTRGVSTPPQGPSSSTPPRHGSPAPAPPPASATWVCPICSFSNPVPSNFDPALASRTPIPPCLACGIKPPTVHVVKAAIAAISNRPAPGPPPKDNKNNASASSIPGVATLSCPRCTFQNHPSLSHCEICGASLTTAVDKRLDLVQEPTRPQFPGPVLSSPSQSETIECIKLSFRGGGEKIFYERLKNALVQRKWLLQSAPPIPKPRPSSGVFDDRNSTNSGKSSVEVERPRVVGIAGLERRGLEQRQNNEAMIGGAFEDLEALMTSAKEIIALAEQFASQANLGTDGNSEANALASQSASALGLVTTKDMLGSGSGSESLYISELSRNLAEWLTDDTRGILKREGGIMTLVDLWAVFNRARGGVELVSPAEFEKAARMWDSLKLPVRLRKFKSGLLVVQGRDRTDEKTIASLLAWLKGFHQALPSEDATWDWQAFGRGVTAQETAERFGWSVGVATEELEMAEEAGALCREQGIDGLRFWENWIPNTEPHTFNISPAHSHRQSQSLTIISAMAQESDINSVKSITSEVLGAKRSANSVELSPRSKRQKGNNNPVTSNALQQTAREGPDPFYQRKGIFRFRDLPGGKCPSTVFTPAYLLTTMPPELRNQIYAYAVEYAYRCFPGTYPKSTISKYTSRPRTSRGAGHTRTKRTLPSRPLPCLALTQVCSSIRQEFRPMWLSTNRFPIFALEGYLKAFYPITPRKPDFKARFEKNMDPTGNLRVYVGRDGIQSIDVLRLLKHKLRFPEFKITPVSCPMFTDEVTIEALTILINNANPRWLKLIRSHVIKQVRVVLEYSQYAGMLHVVVAERGSEPCMKQVVLDNGAEEQCVRIQGELGLGDLPWNVSFGVDYA</sequence>
<evidence type="ECO:0000256" key="4">
    <source>
        <dbReference type="ARBA" id="ARBA00022753"/>
    </source>
</evidence>
<dbReference type="GO" id="GO:0032266">
    <property type="term" value="F:phosphatidylinositol-3-phosphate binding"/>
    <property type="evidence" value="ECO:0007669"/>
    <property type="project" value="UniProtKB-UniRule"/>
</dbReference>
<dbReference type="Gene3D" id="2.30.30.380">
    <property type="entry name" value="Zn-finger domain of Sec23/24"/>
    <property type="match status" value="1"/>
</dbReference>
<dbReference type="GO" id="GO:0043328">
    <property type="term" value="P:protein transport to vacuole involved in ubiquitin-dependent protein catabolic process via the multivesicular body sorting pathway"/>
    <property type="evidence" value="ECO:0007669"/>
    <property type="project" value="UniProtKB-UniRule"/>
</dbReference>
<feature type="region of interest" description="Disordered" evidence="10">
    <location>
        <begin position="730"/>
        <end position="749"/>
    </location>
</feature>
<gene>
    <name evidence="12" type="ORF">T440DRAFT_558097</name>
</gene>
<dbReference type="SUPFAM" id="SSF50729">
    <property type="entry name" value="PH domain-like"/>
    <property type="match status" value="1"/>
</dbReference>
<dbReference type="PANTHER" id="PTHR13128">
    <property type="entry name" value="VACUOLAR PROTEIN-SORTING-ASSOCIATED PROTEIN 36"/>
    <property type="match status" value="1"/>
</dbReference>
<dbReference type="InterPro" id="IPR036390">
    <property type="entry name" value="WH_DNA-bd_sf"/>
</dbReference>
<dbReference type="GO" id="GO:0043130">
    <property type="term" value="F:ubiquitin binding"/>
    <property type="evidence" value="ECO:0007669"/>
    <property type="project" value="UniProtKB-UniRule"/>
</dbReference>
<dbReference type="GO" id="GO:0008270">
    <property type="term" value="F:zinc ion binding"/>
    <property type="evidence" value="ECO:0007669"/>
    <property type="project" value="UniProtKB-KW"/>
</dbReference>
<feature type="region of interest" description="Disordered" evidence="10">
    <location>
        <begin position="298"/>
        <end position="324"/>
    </location>
</feature>
<dbReference type="InterPro" id="IPR036443">
    <property type="entry name" value="Znf_RanBP2_sf"/>
</dbReference>
<comment type="similarity">
    <text evidence="1 9">Belongs to the VPS36 family.</text>
</comment>